<dbReference type="GO" id="GO:0000398">
    <property type="term" value="P:mRNA splicing, via spliceosome"/>
    <property type="evidence" value="ECO:0007669"/>
    <property type="project" value="TreeGrafter"/>
</dbReference>
<proteinExistence type="predicted"/>
<dbReference type="PROSITE" id="PS50102">
    <property type="entry name" value="RRM"/>
    <property type="match status" value="1"/>
</dbReference>
<dbReference type="InterPro" id="IPR035979">
    <property type="entry name" value="RBD_domain_sf"/>
</dbReference>
<organism evidence="5">
    <name type="scientific">Anopheles funestus</name>
    <name type="common">African malaria mosquito</name>
    <dbReference type="NCBI Taxonomy" id="62324"/>
    <lineage>
        <taxon>Eukaryota</taxon>
        <taxon>Metazoa</taxon>
        <taxon>Ecdysozoa</taxon>
        <taxon>Arthropoda</taxon>
        <taxon>Hexapoda</taxon>
        <taxon>Insecta</taxon>
        <taxon>Pterygota</taxon>
        <taxon>Neoptera</taxon>
        <taxon>Endopterygota</taxon>
        <taxon>Diptera</taxon>
        <taxon>Nematocera</taxon>
        <taxon>Culicoidea</taxon>
        <taxon>Culicidae</taxon>
        <taxon>Anophelinae</taxon>
        <taxon>Anopheles</taxon>
    </lineage>
</organism>
<name>A0A182RQD8_ANOFN</name>
<dbReference type="InterPro" id="IPR045164">
    <property type="entry name" value="RBM41/RNPC3"/>
</dbReference>
<feature type="compositionally biased region" description="Acidic residues" evidence="3">
    <location>
        <begin position="184"/>
        <end position="194"/>
    </location>
</feature>
<accession>A0A182RQD8</accession>
<evidence type="ECO:0000259" key="4">
    <source>
        <dbReference type="PROSITE" id="PS50102"/>
    </source>
</evidence>
<feature type="compositionally biased region" description="Polar residues" evidence="3">
    <location>
        <begin position="254"/>
        <end position="275"/>
    </location>
</feature>
<dbReference type="SMART" id="SM00360">
    <property type="entry name" value="RRM"/>
    <property type="match status" value="2"/>
</dbReference>
<protein>
    <recommendedName>
        <fullName evidence="4">RRM domain-containing protein</fullName>
    </recommendedName>
</protein>
<dbReference type="PANTHER" id="PTHR16105">
    <property type="entry name" value="RNA-BINDING REGION-CONTAINING PROTEIN 3"/>
    <property type="match status" value="1"/>
</dbReference>
<dbReference type="STRING" id="62324.A0A182RQD8"/>
<feature type="domain" description="RRM" evidence="4">
    <location>
        <begin position="310"/>
        <end position="404"/>
    </location>
</feature>
<feature type="region of interest" description="Disordered" evidence="3">
    <location>
        <begin position="157"/>
        <end position="200"/>
    </location>
</feature>
<evidence type="ECO:0000313" key="5">
    <source>
        <dbReference type="EnsemblMetazoa" id="AFUN008480-PA"/>
    </source>
</evidence>
<dbReference type="InterPro" id="IPR000504">
    <property type="entry name" value="RRM_dom"/>
</dbReference>
<dbReference type="EnsemblMetazoa" id="AFUN008480-RA">
    <property type="protein sequence ID" value="AFUN008480-PA"/>
    <property type="gene ID" value="AFUN008480"/>
</dbReference>
<dbReference type="Gene3D" id="3.30.70.330">
    <property type="match status" value="1"/>
</dbReference>
<dbReference type="SUPFAM" id="SSF54928">
    <property type="entry name" value="RNA-binding domain, RBD"/>
    <property type="match status" value="2"/>
</dbReference>
<evidence type="ECO:0000256" key="3">
    <source>
        <dbReference type="SAM" id="MobiDB-lite"/>
    </source>
</evidence>
<dbReference type="PANTHER" id="PTHR16105:SF0">
    <property type="entry name" value="RNA-BINDING REGION-CONTAINING PROTEIN 3"/>
    <property type="match status" value="1"/>
</dbReference>
<dbReference type="InterPro" id="IPR012677">
    <property type="entry name" value="Nucleotide-bd_a/b_plait_sf"/>
</dbReference>
<dbReference type="VEuPathDB" id="VectorBase:AFUN2_004061"/>
<evidence type="ECO:0000256" key="1">
    <source>
        <dbReference type="ARBA" id="ARBA00022884"/>
    </source>
</evidence>
<evidence type="ECO:0000256" key="2">
    <source>
        <dbReference type="PROSITE-ProRule" id="PRU00176"/>
    </source>
</evidence>
<dbReference type="VEuPathDB" id="VectorBase:AFUN008480"/>
<dbReference type="GO" id="GO:0005689">
    <property type="term" value="C:U12-type spliceosomal complex"/>
    <property type="evidence" value="ECO:0007669"/>
    <property type="project" value="TreeGrafter"/>
</dbReference>
<reference evidence="5" key="1">
    <citation type="submission" date="2020-05" db="UniProtKB">
        <authorList>
            <consortium name="EnsemblMetazoa"/>
        </authorList>
    </citation>
    <scope>IDENTIFICATION</scope>
    <source>
        <strain evidence="5">FUMOZ</strain>
    </source>
</reference>
<dbReference type="AlphaFoldDB" id="A0A182RQD8"/>
<dbReference type="GO" id="GO:0030626">
    <property type="term" value="F:U12 snRNA binding"/>
    <property type="evidence" value="ECO:0007669"/>
    <property type="project" value="TreeGrafter"/>
</dbReference>
<feature type="region of interest" description="Disordered" evidence="3">
    <location>
        <begin position="245"/>
        <end position="275"/>
    </location>
</feature>
<dbReference type="GO" id="GO:0097157">
    <property type="term" value="F:pre-mRNA intronic binding"/>
    <property type="evidence" value="ECO:0007669"/>
    <property type="project" value="TreeGrafter"/>
</dbReference>
<sequence>MTSIALRIFNFPPIFTSVDVREFLHLFGLETVRFIKRRNADGAIVSVDNDSEARLVIARLHQLLIKTHRLKVEYSNEAEPISNHPSWKEATKRNAVVSSEERCFPVAFEGFPPSHLSYRYPKSSPEILENITNELASNTALYYQTLHLMNKMNLKPPFESRQKTDPITPIAPEESLQTHPASLSEEESELESDSELSSTRKTKATFNLLKRTMKVVNYDPSMVEQQIMQKSQKKAKLEINISGASLMAPPPTPQGNVCSDTVSASPETIPSTQEEAPTLSIDDILSNRIPDEQRKTLNVFQSYSPGEPTNKLYIKNLSKQVAEEDLIALFSMFFQGSELLKTMDVRLMKTGRMKGQAFVTFVPVEADEDLPSSNRFQKCIERAMNTVNGYILKDKPVVVSYAKSS</sequence>
<keyword evidence="1 2" id="KW-0694">RNA-binding</keyword>